<dbReference type="EMBL" id="LR721750">
    <property type="protein sequence ID" value="VVV05136.1"/>
    <property type="molecule type" value="Genomic_DNA"/>
</dbReference>
<sequence length="81" mass="9520">MKTLLWIIEVRAMFRNFKAYRPLQVARFVKTLFKGNLYIEGVGSFEFDGGKILMPKQENRRMLSVMSEVNQHIRQLSIMPA</sequence>
<proteinExistence type="predicted"/>
<dbReference type="Pfam" id="PF06526">
    <property type="entry name" value="DUF1107"/>
    <property type="match status" value="1"/>
</dbReference>
<gene>
    <name evidence="1" type="ORF">AW0309160_02570</name>
</gene>
<evidence type="ECO:0008006" key="2">
    <source>
        <dbReference type="Google" id="ProtNLM"/>
    </source>
</evidence>
<evidence type="ECO:0000313" key="1">
    <source>
        <dbReference type="EMBL" id="VVV05136.1"/>
    </source>
</evidence>
<dbReference type="InterPro" id="IPR009491">
    <property type="entry name" value="DUF1107"/>
</dbReference>
<reference evidence="1" key="1">
    <citation type="submission" date="2019-09" db="EMBL/GenBank/DDBJ databases">
        <authorList>
            <person name="Hjerde E."/>
        </authorList>
    </citation>
    <scope>NUCLEOTIDE SEQUENCE</scope>
    <source>
        <strain evidence="1">06/09/160</strain>
    </source>
</reference>
<dbReference type="Gene3D" id="3.30.1910.10">
    <property type="entry name" value="so0334 like domain"/>
    <property type="match status" value="1"/>
</dbReference>
<organism evidence="1">
    <name type="scientific">Aliivibrio wodanis</name>
    <dbReference type="NCBI Taxonomy" id="80852"/>
    <lineage>
        <taxon>Bacteria</taxon>
        <taxon>Pseudomonadati</taxon>
        <taxon>Pseudomonadota</taxon>
        <taxon>Gammaproteobacteria</taxon>
        <taxon>Vibrionales</taxon>
        <taxon>Vibrionaceae</taxon>
        <taxon>Aliivibrio</taxon>
    </lineage>
</organism>
<accession>A0A5Q4YYG6</accession>
<dbReference type="AlphaFoldDB" id="A0A5Q4YYG6"/>
<name>A0A5Q4YYG6_9GAMM</name>
<protein>
    <recommendedName>
        <fullName evidence="2">DUF1107 domain-containing protein</fullName>
    </recommendedName>
</protein>